<dbReference type="EMBL" id="FOKI01000011">
    <property type="protein sequence ID" value="SFB08744.1"/>
    <property type="molecule type" value="Genomic_DNA"/>
</dbReference>
<keyword evidence="3" id="KW-0145">Chemotaxis</keyword>
<keyword evidence="4 10" id="KW-0812">Transmembrane</keyword>
<evidence type="ECO:0000256" key="3">
    <source>
        <dbReference type="ARBA" id="ARBA00022500"/>
    </source>
</evidence>
<feature type="transmembrane region" description="Helical" evidence="10">
    <location>
        <begin position="292"/>
        <end position="311"/>
    </location>
</feature>
<dbReference type="CDD" id="cd12914">
    <property type="entry name" value="PDC1_DGC_like"/>
    <property type="match status" value="1"/>
</dbReference>
<feature type="domain" description="Methyl-accepting transducer" evidence="11">
    <location>
        <begin position="384"/>
        <end position="634"/>
    </location>
</feature>
<dbReference type="GO" id="GO:0007165">
    <property type="term" value="P:signal transduction"/>
    <property type="evidence" value="ECO:0007669"/>
    <property type="project" value="UniProtKB-KW"/>
</dbReference>
<keyword evidence="7 9" id="KW-0807">Transducer</keyword>
<dbReference type="PROSITE" id="PS50885">
    <property type="entry name" value="HAMP"/>
    <property type="match status" value="1"/>
</dbReference>
<evidence type="ECO:0000256" key="4">
    <source>
        <dbReference type="ARBA" id="ARBA00022692"/>
    </source>
</evidence>
<dbReference type="GO" id="GO:0005886">
    <property type="term" value="C:plasma membrane"/>
    <property type="evidence" value="ECO:0007669"/>
    <property type="project" value="UniProtKB-SubCell"/>
</dbReference>
<gene>
    <name evidence="13" type="ORF">SAMN04488528_101162</name>
</gene>
<dbReference type="STRING" id="84698.SAMN04488528_101162"/>
<dbReference type="SMART" id="SM00283">
    <property type="entry name" value="MA"/>
    <property type="match status" value="1"/>
</dbReference>
<dbReference type="Pfam" id="PF00015">
    <property type="entry name" value="MCPsignal"/>
    <property type="match status" value="1"/>
</dbReference>
<keyword evidence="14" id="KW-1185">Reference proteome</keyword>
<dbReference type="Gene3D" id="3.30.450.20">
    <property type="entry name" value="PAS domain"/>
    <property type="match status" value="1"/>
</dbReference>
<sequence>MKKTKELKGIKAKLISRSLIVVIVLGLVLSASSYFLSKNSLTKNSSLLLQEFSQQAAESITNKLERNIDILKTLSMSKEIHSLDAKLEDQEEILQKNVKEYNHNKLLLIDTNGDTIVATDGNHFNLTDRDYFREAMKGNVFVSEPFENKVNNKLIIAYSMPIYDQNGNIIKVLAMIRDGDDFSKISNEISFGETGSGYILSKDGTVIAHRNSSLVENKNNTINDAKSDKSLEGLAEIENKMIKAEIGTGNYTYIGKKKFIAYSPIKLTGWSIGVACEEKDMLSGLSGLVRTLGGISILFIALACVLAYMFANKIGRRLVNLKERVEVLSTGDFTLNEIRDNENDEIKDIYVAIEDTKKSVGNMIESVKENSFAMEDNAVMLASLSDEFVASSENISYAISECAEGNSTQATDFTEINNILGMFDEKMNNSILAIEEVNNMASDISEKAKNSNEDMGQLAKSMAVLKNSFNEFLKSINGMRESIQTVTAITEMINSISEQTNLLALNAAIEAARAGEAGRGFSVVADEIRKLAEQSKESSQDIYNVISNVLSETEDLSSKSNVMNDELSNGLVNVENAILSFKDISDLVVEISPKINAINDSSKEMVKDKNTILEKVENSSSIAEEISATTEEIASSTQELTTSSDNVAKSANSLKNLTEKLKEEVSNFKI</sequence>
<organism evidence="13 14">
    <name type="scientific">Clostridium frigidicarnis</name>
    <dbReference type="NCBI Taxonomy" id="84698"/>
    <lineage>
        <taxon>Bacteria</taxon>
        <taxon>Bacillati</taxon>
        <taxon>Bacillota</taxon>
        <taxon>Clostridia</taxon>
        <taxon>Eubacteriales</taxon>
        <taxon>Clostridiaceae</taxon>
        <taxon>Clostridium</taxon>
    </lineage>
</organism>
<proteinExistence type="inferred from homology"/>
<evidence type="ECO:0000256" key="6">
    <source>
        <dbReference type="ARBA" id="ARBA00023136"/>
    </source>
</evidence>
<dbReference type="InterPro" id="IPR004089">
    <property type="entry name" value="MCPsignal_dom"/>
</dbReference>
<keyword evidence="6 10" id="KW-0472">Membrane</keyword>
<evidence type="ECO:0000313" key="14">
    <source>
        <dbReference type="Proteomes" id="UP000198619"/>
    </source>
</evidence>
<evidence type="ECO:0000259" key="11">
    <source>
        <dbReference type="PROSITE" id="PS50111"/>
    </source>
</evidence>
<evidence type="ECO:0000256" key="5">
    <source>
        <dbReference type="ARBA" id="ARBA00022989"/>
    </source>
</evidence>
<dbReference type="CDD" id="cd12912">
    <property type="entry name" value="PDC2_MCP_like"/>
    <property type="match status" value="1"/>
</dbReference>
<dbReference type="Proteomes" id="UP000198619">
    <property type="component" value="Unassembled WGS sequence"/>
</dbReference>
<dbReference type="InterPro" id="IPR029151">
    <property type="entry name" value="Sensor-like_sf"/>
</dbReference>
<dbReference type="PANTHER" id="PTHR32089">
    <property type="entry name" value="METHYL-ACCEPTING CHEMOTAXIS PROTEIN MCPB"/>
    <property type="match status" value="1"/>
</dbReference>
<dbReference type="OrthoDB" id="597657at2"/>
<evidence type="ECO:0000256" key="9">
    <source>
        <dbReference type="PROSITE-ProRule" id="PRU00284"/>
    </source>
</evidence>
<dbReference type="SUPFAM" id="SSF103190">
    <property type="entry name" value="Sensory domain-like"/>
    <property type="match status" value="1"/>
</dbReference>
<keyword evidence="2" id="KW-1003">Cell membrane</keyword>
<feature type="domain" description="HAMP" evidence="12">
    <location>
        <begin position="312"/>
        <end position="365"/>
    </location>
</feature>
<dbReference type="GO" id="GO:0006935">
    <property type="term" value="P:chemotaxis"/>
    <property type="evidence" value="ECO:0007669"/>
    <property type="project" value="UniProtKB-KW"/>
</dbReference>
<dbReference type="PROSITE" id="PS50111">
    <property type="entry name" value="CHEMOTAXIS_TRANSDUC_2"/>
    <property type="match status" value="1"/>
</dbReference>
<dbReference type="SUPFAM" id="SSF58104">
    <property type="entry name" value="Methyl-accepting chemotaxis protein (MCP) signaling domain"/>
    <property type="match status" value="1"/>
</dbReference>
<evidence type="ECO:0000259" key="12">
    <source>
        <dbReference type="PROSITE" id="PS50885"/>
    </source>
</evidence>
<keyword evidence="5 10" id="KW-1133">Transmembrane helix</keyword>
<name>A0A1I0Y6A5_9CLOT</name>
<dbReference type="PANTHER" id="PTHR32089:SF112">
    <property type="entry name" value="LYSOZYME-LIKE PROTEIN-RELATED"/>
    <property type="match status" value="1"/>
</dbReference>
<dbReference type="InterPro" id="IPR033479">
    <property type="entry name" value="dCache_1"/>
</dbReference>
<evidence type="ECO:0000313" key="13">
    <source>
        <dbReference type="EMBL" id="SFB08744.1"/>
    </source>
</evidence>
<dbReference type="RefSeq" id="WP_090040673.1">
    <property type="nucleotide sequence ID" value="NZ_FOKI01000011.1"/>
</dbReference>
<dbReference type="Pfam" id="PF02743">
    <property type="entry name" value="dCache_1"/>
    <property type="match status" value="1"/>
</dbReference>
<comment type="subcellular location">
    <subcellularLocation>
        <location evidence="1">Cell membrane</location>
        <topology evidence="1">Multi-pass membrane protein</topology>
    </subcellularLocation>
</comment>
<dbReference type="Gene3D" id="1.10.287.950">
    <property type="entry name" value="Methyl-accepting chemotaxis protein"/>
    <property type="match status" value="1"/>
</dbReference>
<evidence type="ECO:0000256" key="7">
    <source>
        <dbReference type="ARBA" id="ARBA00023224"/>
    </source>
</evidence>
<evidence type="ECO:0000256" key="10">
    <source>
        <dbReference type="SAM" id="Phobius"/>
    </source>
</evidence>
<protein>
    <submittedName>
        <fullName evidence="13">Methyl-accepting chemotaxis sensory transducer with Cache sensor</fullName>
    </submittedName>
</protein>
<dbReference type="InterPro" id="IPR003660">
    <property type="entry name" value="HAMP_dom"/>
</dbReference>
<accession>A0A1I0Y6A5</accession>
<evidence type="ECO:0000256" key="2">
    <source>
        <dbReference type="ARBA" id="ARBA00022475"/>
    </source>
</evidence>
<evidence type="ECO:0000256" key="8">
    <source>
        <dbReference type="ARBA" id="ARBA00029447"/>
    </source>
</evidence>
<comment type="similarity">
    <text evidence="8">Belongs to the methyl-accepting chemotaxis (MCP) protein family.</text>
</comment>
<reference evidence="13 14" key="1">
    <citation type="submission" date="2016-10" db="EMBL/GenBank/DDBJ databases">
        <authorList>
            <person name="de Groot N.N."/>
        </authorList>
    </citation>
    <scope>NUCLEOTIDE SEQUENCE [LARGE SCALE GENOMIC DNA]</scope>
    <source>
        <strain evidence="13 14">DSM 12271</strain>
    </source>
</reference>
<dbReference type="AlphaFoldDB" id="A0A1I0Y6A5"/>
<evidence type="ECO:0000256" key="1">
    <source>
        <dbReference type="ARBA" id="ARBA00004651"/>
    </source>
</evidence>